<keyword evidence="3" id="KW-1185">Reference proteome</keyword>
<feature type="region of interest" description="Disordered" evidence="1">
    <location>
        <begin position="50"/>
        <end position="102"/>
    </location>
</feature>
<feature type="non-terminal residue" evidence="2">
    <location>
        <position position="1"/>
    </location>
</feature>
<name>A0A0J8AYJ4_BETVV</name>
<organism evidence="2 3">
    <name type="scientific">Beta vulgaris subsp. vulgaris</name>
    <name type="common">Beet</name>
    <dbReference type="NCBI Taxonomy" id="3555"/>
    <lineage>
        <taxon>Eukaryota</taxon>
        <taxon>Viridiplantae</taxon>
        <taxon>Streptophyta</taxon>
        <taxon>Embryophyta</taxon>
        <taxon>Tracheophyta</taxon>
        <taxon>Spermatophyta</taxon>
        <taxon>Magnoliopsida</taxon>
        <taxon>eudicotyledons</taxon>
        <taxon>Gunneridae</taxon>
        <taxon>Pentapetalae</taxon>
        <taxon>Caryophyllales</taxon>
        <taxon>Chenopodiaceae</taxon>
        <taxon>Betoideae</taxon>
        <taxon>Beta</taxon>
    </lineage>
</organism>
<dbReference type="EMBL" id="KQ098968">
    <property type="protein sequence ID" value="KMS93786.1"/>
    <property type="molecule type" value="Genomic_DNA"/>
</dbReference>
<accession>A0A0J8AYJ4</accession>
<dbReference type="AlphaFoldDB" id="A0A0J8AYJ4"/>
<feature type="compositionally biased region" description="Basic and acidic residues" evidence="1">
    <location>
        <begin position="79"/>
        <end position="100"/>
    </location>
</feature>
<proteinExistence type="predicted"/>
<feature type="region of interest" description="Disordered" evidence="1">
    <location>
        <begin position="1"/>
        <end position="26"/>
    </location>
</feature>
<evidence type="ECO:0000313" key="3">
    <source>
        <dbReference type="Proteomes" id="UP000035740"/>
    </source>
</evidence>
<evidence type="ECO:0000256" key="1">
    <source>
        <dbReference type="SAM" id="MobiDB-lite"/>
    </source>
</evidence>
<evidence type="ECO:0000313" key="2">
    <source>
        <dbReference type="EMBL" id="KMS93786.1"/>
    </source>
</evidence>
<protein>
    <submittedName>
        <fullName evidence="2">Uncharacterized protein</fullName>
    </submittedName>
</protein>
<gene>
    <name evidence="2" type="ORF">BVRB_027970</name>
</gene>
<dbReference type="Proteomes" id="UP000035740">
    <property type="component" value="Unassembled WGS sequence"/>
</dbReference>
<feature type="non-terminal residue" evidence="2">
    <location>
        <position position="210"/>
    </location>
</feature>
<reference evidence="2 3" key="1">
    <citation type="journal article" date="2014" name="Nature">
        <title>The genome of the recently domesticated crop plant sugar beet (Beta vulgaris).</title>
        <authorList>
            <person name="Dohm J.C."/>
            <person name="Minoche A.E."/>
            <person name="Holtgrawe D."/>
            <person name="Capella-Gutierrez S."/>
            <person name="Zakrzewski F."/>
            <person name="Tafer H."/>
            <person name="Rupp O."/>
            <person name="Sorensen T.R."/>
            <person name="Stracke R."/>
            <person name="Reinhardt R."/>
            <person name="Goesmann A."/>
            <person name="Kraft T."/>
            <person name="Schulz B."/>
            <person name="Stadler P.F."/>
            <person name="Schmidt T."/>
            <person name="Gabaldon T."/>
            <person name="Lehrach H."/>
            <person name="Weisshaar B."/>
            <person name="Himmelbauer H."/>
        </authorList>
    </citation>
    <scope>NUCLEOTIDE SEQUENCE [LARGE SCALE GENOMIC DNA]</scope>
    <source>
        <tissue evidence="2">Taproot</tissue>
    </source>
</reference>
<sequence length="210" mass="22871">FEQVDSANDSLSHPLSSQQDAPALSNATTIEESALSVAIGEVSAALQFPSSIVETPAPRTASNTEERDTFISVLPPTDFKPDKKSGKDSTSDVEEADKSQTEMQFDLLGIKSPDIDEKLSDGAAENDTIDRKFEFVDVVRQPEQGLPTSNQDQVEDAPMINSDTHSEDAVHHDALDYVNHNIADFQHQEQLLSINQHSIADLQAPMTPLA</sequence>
<dbReference type="Gramene" id="KMS93786">
    <property type="protein sequence ID" value="KMS93786"/>
    <property type="gene ID" value="BVRB_027970"/>
</dbReference>